<evidence type="ECO:0000259" key="6">
    <source>
        <dbReference type="Pfam" id="PF09302"/>
    </source>
</evidence>
<feature type="compositionally biased region" description="Basic and acidic residues" evidence="5">
    <location>
        <begin position="306"/>
        <end position="327"/>
    </location>
</feature>
<dbReference type="Pfam" id="PF09302">
    <property type="entry name" value="XLF"/>
    <property type="match status" value="1"/>
</dbReference>
<name>A0A2H3EZ02_ARMGA</name>
<comment type="subcellular location">
    <subcellularLocation>
        <location evidence="1">Nucleus</location>
    </subcellularLocation>
</comment>
<organism evidence="7 8">
    <name type="scientific">Armillaria gallica</name>
    <name type="common">Bulbous honey fungus</name>
    <name type="synonym">Armillaria bulbosa</name>
    <dbReference type="NCBI Taxonomy" id="47427"/>
    <lineage>
        <taxon>Eukaryota</taxon>
        <taxon>Fungi</taxon>
        <taxon>Dikarya</taxon>
        <taxon>Basidiomycota</taxon>
        <taxon>Agaricomycotina</taxon>
        <taxon>Agaricomycetes</taxon>
        <taxon>Agaricomycetidae</taxon>
        <taxon>Agaricales</taxon>
        <taxon>Marasmiineae</taxon>
        <taxon>Physalacriaceae</taxon>
        <taxon>Armillaria</taxon>
    </lineage>
</organism>
<evidence type="ECO:0000256" key="3">
    <source>
        <dbReference type="ARBA" id="ARBA00023204"/>
    </source>
</evidence>
<sequence length="437" mass="48307">MVEGKSAYICLPLLPHVTSSFLYAPQLRWKSYLKCDSVSFPFLLHAFISTQDTLKQLLTKEWLVKIDTLKSIPYLIKFYASPADLTCCVLITDTKAVWAEALSGPQFARRWREVNGLEPISSSNSMVDEEEWRAHTLEHLSNAHSLGGITDLSFEVVETNFSDVACTLEDQSFKWRWESCFLGYRASAEILSKHLVLPLISMSHLAFSSKDSVGEVSDAELTKAVDKVGRTARRNVDIHIKNAISKPRVATVLRRTTALFNFASDLPIILTSAEKPEFEILPPPSSKQGAKSRSSQPARTPSPVMIEKEDLKPASKSISPDRAKADVRQAGPESDSATDDSDDEEENSMDKGKGKAPLQQPDRPGSPLPTPAKKRPTQLPSSDTDSSPVRPQKKVRPKSSSSDEDSEGKSNIVKRGTVSGEARRGTRQPIKRGGKRF</sequence>
<keyword evidence="8" id="KW-1185">Reference proteome</keyword>
<evidence type="ECO:0000256" key="2">
    <source>
        <dbReference type="ARBA" id="ARBA00022763"/>
    </source>
</evidence>
<evidence type="ECO:0000256" key="1">
    <source>
        <dbReference type="ARBA" id="ARBA00004123"/>
    </source>
</evidence>
<keyword evidence="3" id="KW-0234">DNA repair</keyword>
<keyword evidence="2" id="KW-0227">DNA damage</keyword>
<dbReference type="EMBL" id="KZ293644">
    <property type="protein sequence ID" value="PBL03667.1"/>
    <property type="molecule type" value="Genomic_DNA"/>
</dbReference>
<keyword evidence="4" id="KW-0539">Nucleus</keyword>
<dbReference type="InterPro" id="IPR015381">
    <property type="entry name" value="XLF-like_N"/>
</dbReference>
<dbReference type="InParanoid" id="A0A2H3EZ02"/>
<protein>
    <recommendedName>
        <fullName evidence="6">XLF-like N-terminal domain-containing protein</fullName>
    </recommendedName>
</protein>
<gene>
    <name evidence="7" type="ORF">ARMGADRAFT_979034</name>
</gene>
<feature type="domain" description="XLF-like N-terminal" evidence="6">
    <location>
        <begin position="62"/>
        <end position="178"/>
    </location>
</feature>
<dbReference type="OrthoDB" id="3184250at2759"/>
<accession>A0A2H3EZ02</accession>
<dbReference type="InterPro" id="IPR038051">
    <property type="entry name" value="XRCC4-like_N_sf"/>
</dbReference>
<dbReference type="GO" id="GO:0006303">
    <property type="term" value="P:double-strand break repair via nonhomologous end joining"/>
    <property type="evidence" value="ECO:0007669"/>
    <property type="project" value="UniProtKB-ARBA"/>
</dbReference>
<dbReference type="Gene3D" id="2.170.210.10">
    <property type="entry name" value="DNA double-strand break repair and VJ recombination XRCC4, N-terminal"/>
    <property type="match status" value="1"/>
</dbReference>
<feature type="compositionally biased region" description="Polar residues" evidence="5">
    <location>
        <begin position="286"/>
        <end position="299"/>
    </location>
</feature>
<dbReference type="OMA" id="RRMTAMF"/>
<feature type="compositionally biased region" description="Acidic residues" evidence="5">
    <location>
        <begin position="336"/>
        <end position="347"/>
    </location>
</feature>
<evidence type="ECO:0000256" key="4">
    <source>
        <dbReference type="ARBA" id="ARBA00023242"/>
    </source>
</evidence>
<proteinExistence type="predicted"/>
<evidence type="ECO:0000256" key="5">
    <source>
        <dbReference type="SAM" id="MobiDB-lite"/>
    </source>
</evidence>
<evidence type="ECO:0000313" key="7">
    <source>
        <dbReference type="EMBL" id="PBL03667.1"/>
    </source>
</evidence>
<dbReference type="AlphaFoldDB" id="A0A2H3EZ02"/>
<reference evidence="8" key="1">
    <citation type="journal article" date="2017" name="Nat. Ecol. Evol.">
        <title>Genome expansion and lineage-specific genetic innovations in the forest pathogenic fungi Armillaria.</title>
        <authorList>
            <person name="Sipos G."/>
            <person name="Prasanna A.N."/>
            <person name="Walter M.C."/>
            <person name="O'Connor E."/>
            <person name="Balint B."/>
            <person name="Krizsan K."/>
            <person name="Kiss B."/>
            <person name="Hess J."/>
            <person name="Varga T."/>
            <person name="Slot J."/>
            <person name="Riley R."/>
            <person name="Boka B."/>
            <person name="Rigling D."/>
            <person name="Barry K."/>
            <person name="Lee J."/>
            <person name="Mihaltcheva S."/>
            <person name="LaButti K."/>
            <person name="Lipzen A."/>
            <person name="Waldron R."/>
            <person name="Moloney N.M."/>
            <person name="Sperisen C."/>
            <person name="Kredics L."/>
            <person name="Vagvoelgyi C."/>
            <person name="Patrignani A."/>
            <person name="Fitzpatrick D."/>
            <person name="Nagy I."/>
            <person name="Doyle S."/>
            <person name="Anderson J.B."/>
            <person name="Grigoriev I.V."/>
            <person name="Gueldener U."/>
            <person name="Muensterkoetter M."/>
            <person name="Nagy L.G."/>
        </authorList>
    </citation>
    <scope>NUCLEOTIDE SEQUENCE [LARGE SCALE GENOMIC DNA]</scope>
    <source>
        <strain evidence="8">Ar21-2</strain>
    </source>
</reference>
<feature type="compositionally biased region" description="Polar residues" evidence="5">
    <location>
        <begin position="378"/>
        <end position="389"/>
    </location>
</feature>
<evidence type="ECO:0000313" key="8">
    <source>
        <dbReference type="Proteomes" id="UP000217790"/>
    </source>
</evidence>
<feature type="compositionally biased region" description="Basic residues" evidence="5">
    <location>
        <begin position="425"/>
        <end position="437"/>
    </location>
</feature>
<feature type="region of interest" description="Disordered" evidence="5">
    <location>
        <begin position="278"/>
        <end position="437"/>
    </location>
</feature>
<dbReference type="Proteomes" id="UP000217790">
    <property type="component" value="Unassembled WGS sequence"/>
</dbReference>
<dbReference type="GO" id="GO:0005634">
    <property type="term" value="C:nucleus"/>
    <property type="evidence" value="ECO:0007669"/>
    <property type="project" value="UniProtKB-SubCell"/>
</dbReference>